<organism evidence="2 3">
    <name type="scientific">Porcisia hertigi</name>
    <dbReference type="NCBI Taxonomy" id="2761500"/>
    <lineage>
        <taxon>Eukaryota</taxon>
        <taxon>Discoba</taxon>
        <taxon>Euglenozoa</taxon>
        <taxon>Kinetoplastea</taxon>
        <taxon>Metakinetoplastina</taxon>
        <taxon>Trypanosomatida</taxon>
        <taxon>Trypanosomatidae</taxon>
        <taxon>Leishmaniinae</taxon>
        <taxon>Porcisia</taxon>
    </lineage>
</organism>
<keyword evidence="3" id="KW-1185">Reference proteome</keyword>
<evidence type="ECO:0000256" key="1">
    <source>
        <dbReference type="SAM" id="SignalP"/>
    </source>
</evidence>
<keyword evidence="1" id="KW-0732">Signal</keyword>
<sequence length="431" mass="47897">MRLHRRSVLLLGATLRRTAGSAVSSSSFAAGGAVAESFCSSPQPRVEQLDSTFATVDGHAVVIPASPQPHLHNPLLQERRQRAVYGREGFGFIERFRVSGPGAGPERVQVSLTIHILAVSVALLYVVYYFTTTTYVLTTDPSPHRNSLFFHFPCDMAIVENRLTRERRTVEVVPAAVPSPCPDVEGRREEDEVCFARLKPAIVECRLPINLLLHRVFLYLQKTNSLVMVDAQAEMQPYRFVDGANSLGRDSRPSVGFLRKDTLLLDSNQDRVGTGSSQRRWWGGEENISAVPSSPLVTNSDGKAVSSAAVSTEPKAPTTILLESSVRLRDASNGYQKGHMSTYEQLIRHIAQKKIKERFYARILERGIAKNSGLRKIYAEELIRNGLLSGDGVTLTELVTDLHQFAEEVFSEVKVHFGDDVIVYDYIARMQ</sequence>
<dbReference type="GeneID" id="94290364"/>
<dbReference type="Proteomes" id="UP000674318">
    <property type="component" value="Unassembled WGS sequence"/>
</dbReference>
<dbReference type="OrthoDB" id="272799at2759"/>
<evidence type="ECO:0000313" key="2">
    <source>
        <dbReference type="EMBL" id="KAG5502024.1"/>
    </source>
</evidence>
<evidence type="ECO:0000313" key="3">
    <source>
        <dbReference type="Proteomes" id="UP000674318"/>
    </source>
</evidence>
<dbReference type="AlphaFoldDB" id="A0A836L856"/>
<proteinExistence type="predicted"/>
<name>A0A836L856_9TRYP</name>
<protein>
    <submittedName>
        <fullName evidence="2">Uncharacterized protein</fullName>
    </submittedName>
</protein>
<comment type="caution">
    <text evidence="2">The sequence shown here is derived from an EMBL/GenBank/DDBJ whole genome shotgun (WGS) entry which is preliminary data.</text>
</comment>
<feature type="signal peptide" evidence="1">
    <location>
        <begin position="1"/>
        <end position="20"/>
    </location>
</feature>
<accession>A0A836L856</accession>
<feature type="chain" id="PRO_5032484326" evidence="1">
    <location>
        <begin position="21"/>
        <end position="431"/>
    </location>
</feature>
<dbReference type="RefSeq" id="XP_067756471.1">
    <property type="nucleotide sequence ID" value="XM_067900287.1"/>
</dbReference>
<dbReference type="EMBL" id="JAFJZO010000026">
    <property type="protein sequence ID" value="KAG5502024.1"/>
    <property type="molecule type" value="Genomic_DNA"/>
</dbReference>
<dbReference type="KEGG" id="phet:94290364"/>
<gene>
    <name evidence="2" type="ORF">JKF63_04301</name>
</gene>
<reference evidence="2 3" key="1">
    <citation type="submission" date="2021-02" db="EMBL/GenBank/DDBJ databases">
        <title>Porcisia hertigi Genome sequencing and assembly.</title>
        <authorList>
            <person name="Almutairi H."/>
            <person name="Gatherer D."/>
        </authorList>
    </citation>
    <scope>NUCLEOTIDE SEQUENCE [LARGE SCALE GENOMIC DNA]</scope>
    <source>
        <strain evidence="2 3">C119</strain>
    </source>
</reference>